<dbReference type="GO" id="GO:0005886">
    <property type="term" value="C:plasma membrane"/>
    <property type="evidence" value="ECO:0007669"/>
    <property type="project" value="TreeGrafter"/>
</dbReference>
<keyword evidence="8" id="KW-1185">Reference proteome</keyword>
<feature type="transmembrane region" description="Helical" evidence="5">
    <location>
        <begin position="54"/>
        <end position="73"/>
    </location>
</feature>
<dbReference type="InterPro" id="IPR036259">
    <property type="entry name" value="MFS_trans_sf"/>
</dbReference>
<protein>
    <submittedName>
        <fullName evidence="7">Major facilitator superfamily domain-containing protein</fullName>
    </submittedName>
</protein>
<dbReference type="RefSeq" id="XP_046074026.1">
    <property type="nucleotide sequence ID" value="XM_046220075.1"/>
</dbReference>
<dbReference type="Pfam" id="PF07690">
    <property type="entry name" value="MFS_1"/>
    <property type="match status" value="1"/>
</dbReference>
<organism evidence="7 8">
    <name type="scientific">Talaromyces proteolyticus</name>
    <dbReference type="NCBI Taxonomy" id="1131652"/>
    <lineage>
        <taxon>Eukaryota</taxon>
        <taxon>Fungi</taxon>
        <taxon>Dikarya</taxon>
        <taxon>Ascomycota</taxon>
        <taxon>Pezizomycotina</taxon>
        <taxon>Eurotiomycetes</taxon>
        <taxon>Eurotiomycetidae</taxon>
        <taxon>Eurotiales</taxon>
        <taxon>Trichocomaceae</taxon>
        <taxon>Talaromyces</taxon>
        <taxon>Talaromyces sect. Bacilispori</taxon>
    </lineage>
</organism>
<dbReference type="GeneID" id="70250362"/>
<comment type="caution">
    <text evidence="7">The sequence shown here is derived from an EMBL/GenBank/DDBJ whole genome shotgun (WGS) entry which is preliminary data.</text>
</comment>
<dbReference type="InterPro" id="IPR011701">
    <property type="entry name" value="MFS"/>
</dbReference>
<feature type="transmembrane region" description="Helical" evidence="5">
    <location>
        <begin position="418"/>
        <end position="438"/>
    </location>
</feature>
<feature type="transmembrane region" description="Helical" evidence="5">
    <location>
        <begin position="355"/>
        <end position="376"/>
    </location>
</feature>
<feature type="transmembrane region" description="Helical" evidence="5">
    <location>
        <begin position="313"/>
        <end position="335"/>
    </location>
</feature>
<dbReference type="AlphaFoldDB" id="A0AAD4KYS8"/>
<evidence type="ECO:0000256" key="3">
    <source>
        <dbReference type="ARBA" id="ARBA00022989"/>
    </source>
</evidence>
<keyword evidence="4 5" id="KW-0472">Membrane</keyword>
<dbReference type="PANTHER" id="PTHR23502:SF181">
    <property type="entry name" value="MAJOR FACILITATOR SUPERFAMILY (MFS) PROFILE DOMAIN-CONTAINING PROTEIN"/>
    <property type="match status" value="1"/>
</dbReference>
<feature type="transmembrane region" description="Helical" evidence="5">
    <location>
        <begin position="168"/>
        <end position="190"/>
    </location>
</feature>
<dbReference type="Proteomes" id="UP001201262">
    <property type="component" value="Unassembled WGS sequence"/>
</dbReference>
<comment type="subcellular location">
    <subcellularLocation>
        <location evidence="1">Membrane</location>
        <topology evidence="1">Multi-pass membrane protein</topology>
    </subcellularLocation>
</comment>
<evidence type="ECO:0000256" key="1">
    <source>
        <dbReference type="ARBA" id="ARBA00004141"/>
    </source>
</evidence>
<feature type="transmembrane region" description="Helical" evidence="5">
    <location>
        <begin position="80"/>
        <end position="97"/>
    </location>
</feature>
<evidence type="ECO:0000313" key="8">
    <source>
        <dbReference type="Proteomes" id="UP001201262"/>
    </source>
</evidence>
<reference evidence="7" key="1">
    <citation type="submission" date="2021-12" db="EMBL/GenBank/DDBJ databases">
        <title>Convergent genome expansion in fungi linked to evolution of root-endophyte symbiosis.</title>
        <authorList>
            <consortium name="DOE Joint Genome Institute"/>
            <person name="Ke Y.-H."/>
            <person name="Bonito G."/>
            <person name="Liao H.-L."/>
            <person name="Looney B."/>
            <person name="Rojas-Flechas A."/>
            <person name="Nash J."/>
            <person name="Hameed K."/>
            <person name="Schadt C."/>
            <person name="Martin F."/>
            <person name="Crous P.W."/>
            <person name="Miettinen O."/>
            <person name="Magnuson J.K."/>
            <person name="Labbe J."/>
            <person name="Jacobson D."/>
            <person name="Doktycz M.J."/>
            <person name="Veneault-Fourrey C."/>
            <person name="Kuo A."/>
            <person name="Mondo S."/>
            <person name="Calhoun S."/>
            <person name="Riley R."/>
            <person name="Ohm R."/>
            <person name="LaButti K."/>
            <person name="Andreopoulos B."/>
            <person name="Pangilinan J."/>
            <person name="Nolan M."/>
            <person name="Tritt A."/>
            <person name="Clum A."/>
            <person name="Lipzen A."/>
            <person name="Daum C."/>
            <person name="Barry K."/>
            <person name="Grigoriev I.V."/>
            <person name="Vilgalys R."/>
        </authorList>
    </citation>
    <scope>NUCLEOTIDE SEQUENCE</scope>
    <source>
        <strain evidence="7">PMI_201</strain>
    </source>
</reference>
<dbReference type="InterPro" id="IPR020846">
    <property type="entry name" value="MFS_dom"/>
</dbReference>
<feature type="transmembrane region" description="Helical" evidence="5">
    <location>
        <begin position="276"/>
        <end position="301"/>
    </location>
</feature>
<dbReference type="PROSITE" id="PS50850">
    <property type="entry name" value="MFS"/>
    <property type="match status" value="1"/>
</dbReference>
<feature type="transmembrane region" description="Helical" evidence="5">
    <location>
        <begin position="103"/>
        <end position="128"/>
    </location>
</feature>
<proteinExistence type="predicted"/>
<dbReference type="GO" id="GO:0022857">
    <property type="term" value="F:transmembrane transporter activity"/>
    <property type="evidence" value="ECO:0007669"/>
    <property type="project" value="InterPro"/>
</dbReference>
<dbReference type="SUPFAM" id="SSF103473">
    <property type="entry name" value="MFS general substrate transporter"/>
    <property type="match status" value="1"/>
</dbReference>
<dbReference type="PANTHER" id="PTHR23502">
    <property type="entry name" value="MAJOR FACILITATOR SUPERFAMILY"/>
    <property type="match status" value="1"/>
</dbReference>
<accession>A0AAD4KYS8</accession>
<evidence type="ECO:0000313" key="7">
    <source>
        <dbReference type="EMBL" id="KAH8700320.1"/>
    </source>
</evidence>
<dbReference type="EMBL" id="JAJTJA010000004">
    <property type="protein sequence ID" value="KAH8700320.1"/>
    <property type="molecule type" value="Genomic_DNA"/>
</dbReference>
<gene>
    <name evidence="7" type="ORF">BGW36DRAFT_425150</name>
</gene>
<evidence type="ECO:0000256" key="5">
    <source>
        <dbReference type="SAM" id="Phobius"/>
    </source>
</evidence>
<feature type="transmembrane region" description="Helical" evidence="5">
    <location>
        <begin position="382"/>
        <end position="406"/>
    </location>
</feature>
<sequence length="486" mass="53867">MNNSQSWPMWWRITALVNLSVYNMMNNVFAAGIAPLFGLIMEEFHCDLQQVSQLSSYTLLMLGLANLYLIIAVSFIGRRLTILISLSVLMGSNIWAAKATSFQALLITRFLGGISGGVVEGLAPLMIAEMFPRDQMGKAMVVYVFFTAAGSSLGSMFSGIIAQSLHDWRWFFTICAIILGANLSACLLMLPETYPIVTPNGEVTNTPNAEHIQSKLSDHDVSATHVEMGLDETVESFSLLRLWIERSFYPHIFISRQKRFYILWINSFRLFLTPEVLTTMLFWAACVGWVLVSAIISSAVYQKAPYFWSSEQVGLLNLGPFLGLVLGFPLGGIVADRFISSRSDGEVRRAPKARLPLLLPGAVISPIGCLLMGLTLHYTWHWIGFAAGFGMLAFSVTSSCNILLTYSVDTFRLHAAQIGLVVNMTKYILSFGMTFGVIDWYVTKGPLSQFGTMAGTLWAIYFLSMLLYFLSKPVARISCWALSSPS</sequence>
<feature type="transmembrane region" description="Helical" evidence="5">
    <location>
        <begin position="450"/>
        <end position="470"/>
    </location>
</feature>
<evidence type="ECO:0000256" key="4">
    <source>
        <dbReference type="ARBA" id="ARBA00023136"/>
    </source>
</evidence>
<evidence type="ECO:0000259" key="6">
    <source>
        <dbReference type="PROSITE" id="PS50850"/>
    </source>
</evidence>
<name>A0AAD4KYS8_9EURO</name>
<keyword evidence="3 5" id="KW-1133">Transmembrane helix</keyword>
<feature type="transmembrane region" description="Helical" evidence="5">
    <location>
        <begin position="140"/>
        <end position="162"/>
    </location>
</feature>
<dbReference type="Gene3D" id="1.20.1250.20">
    <property type="entry name" value="MFS general substrate transporter like domains"/>
    <property type="match status" value="1"/>
</dbReference>
<feature type="domain" description="Major facilitator superfamily (MFS) profile" evidence="6">
    <location>
        <begin position="15"/>
        <end position="476"/>
    </location>
</feature>
<keyword evidence="2 5" id="KW-0812">Transmembrane</keyword>
<evidence type="ECO:0000256" key="2">
    <source>
        <dbReference type="ARBA" id="ARBA00022692"/>
    </source>
</evidence>